<evidence type="ECO:0000256" key="8">
    <source>
        <dbReference type="SAM" id="Phobius"/>
    </source>
</evidence>
<keyword evidence="4" id="KW-0997">Cell inner membrane</keyword>
<feature type="transmembrane region" description="Helical" evidence="8">
    <location>
        <begin position="135"/>
        <end position="154"/>
    </location>
</feature>
<keyword evidence="10" id="KW-1185">Reference proteome</keyword>
<dbReference type="InterPro" id="IPR001851">
    <property type="entry name" value="ABC_transp_permease"/>
</dbReference>
<evidence type="ECO:0000256" key="1">
    <source>
        <dbReference type="ARBA" id="ARBA00004651"/>
    </source>
</evidence>
<feature type="transmembrane region" description="Helical" evidence="8">
    <location>
        <begin position="225"/>
        <end position="244"/>
    </location>
</feature>
<gene>
    <name evidence="9" type="ORF">RM423_13575</name>
</gene>
<feature type="transmembrane region" description="Helical" evidence="8">
    <location>
        <begin position="59"/>
        <end position="77"/>
    </location>
</feature>
<keyword evidence="7 8" id="KW-0472">Membrane</keyword>
<organism evidence="9 10">
    <name type="scientific">Jatrophihabitans lederbergiae</name>
    <dbReference type="NCBI Taxonomy" id="3075547"/>
    <lineage>
        <taxon>Bacteria</taxon>
        <taxon>Bacillati</taxon>
        <taxon>Actinomycetota</taxon>
        <taxon>Actinomycetes</taxon>
        <taxon>Jatrophihabitantales</taxon>
        <taxon>Jatrophihabitantaceae</taxon>
        <taxon>Jatrophihabitans</taxon>
    </lineage>
</organism>
<feature type="transmembrane region" description="Helical" evidence="8">
    <location>
        <begin position="28"/>
        <end position="47"/>
    </location>
</feature>
<accession>A0ABU2JBQ7</accession>
<feature type="transmembrane region" description="Helical" evidence="8">
    <location>
        <begin position="281"/>
        <end position="303"/>
    </location>
</feature>
<proteinExistence type="predicted"/>
<keyword evidence="2" id="KW-0813">Transport</keyword>
<keyword evidence="5 8" id="KW-0812">Transmembrane</keyword>
<feature type="transmembrane region" description="Helical" evidence="8">
    <location>
        <begin position="84"/>
        <end position="101"/>
    </location>
</feature>
<evidence type="ECO:0000256" key="3">
    <source>
        <dbReference type="ARBA" id="ARBA00022475"/>
    </source>
</evidence>
<evidence type="ECO:0000256" key="5">
    <source>
        <dbReference type="ARBA" id="ARBA00022692"/>
    </source>
</evidence>
<protein>
    <submittedName>
        <fullName evidence="9">ABC transporter permease</fullName>
    </submittedName>
</protein>
<dbReference type="PANTHER" id="PTHR32196">
    <property type="entry name" value="ABC TRANSPORTER PERMEASE PROTEIN YPHD-RELATED-RELATED"/>
    <property type="match status" value="1"/>
</dbReference>
<feature type="transmembrane region" description="Helical" evidence="8">
    <location>
        <begin position="174"/>
        <end position="196"/>
    </location>
</feature>
<evidence type="ECO:0000313" key="10">
    <source>
        <dbReference type="Proteomes" id="UP001183176"/>
    </source>
</evidence>
<comment type="subcellular location">
    <subcellularLocation>
        <location evidence="1">Cell membrane</location>
        <topology evidence="1">Multi-pass membrane protein</topology>
    </subcellularLocation>
</comment>
<dbReference type="EMBL" id="JAVREH010000017">
    <property type="protein sequence ID" value="MDT0262422.1"/>
    <property type="molecule type" value="Genomic_DNA"/>
</dbReference>
<name>A0ABU2JBQ7_9ACTN</name>
<dbReference type="RefSeq" id="WP_311423573.1">
    <property type="nucleotide sequence ID" value="NZ_JAVREH010000017.1"/>
</dbReference>
<dbReference type="PANTHER" id="PTHR32196:SF21">
    <property type="entry name" value="ABC TRANSPORTER PERMEASE PROTEIN YPHD-RELATED"/>
    <property type="match status" value="1"/>
</dbReference>
<evidence type="ECO:0000256" key="6">
    <source>
        <dbReference type="ARBA" id="ARBA00022989"/>
    </source>
</evidence>
<dbReference type="CDD" id="cd06579">
    <property type="entry name" value="TM_PBP1_transp_AraH_like"/>
    <property type="match status" value="1"/>
</dbReference>
<evidence type="ECO:0000256" key="2">
    <source>
        <dbReference type="ARBA" id="ARBA00022448"/>
    </source>
</evidence>
<keyword evidence="3" id="KW-1003">Cell membrane</keyword>
<evidence type="ECO:0000256" key="7">
    <source>
        <dbReference type="ARBA" id="ARBA00023136"/>
    </source>
</evidence>
<feature type="transmembrane region" description="Helical" evidence="8">
    <location>
        <begin position="107"/>
        <end position="128"/>
    </location>
</feature>
<dbReference type="Proteomes" id="UP001183176">
    <property type="component" value="Unassembled WGS sequence"/>
</dbReference>
<comment type="caution">
    <text evidence="9">The sequence shown here is derived from an EMBL/GenBank/DDBJ whole genome shotgun (WGS) entry which is preliminary data.</text>
</comment>
<evidence type="ECO:0000313" key="9">
    <source>
        <dbReference type="EMBL" id="MDT0262422.1"/>
    </source>
</evidence>
<dbReference type="Pfam" id="PF02653">
    <property type="entry name" value="BPD_transp_2"/>
    <property type="match status" value="1"/>
</dbReference>
<keyword evidence="6 8" id="KW-1133">Transmembrane helix</keyword>
<reference evidence="10" key="1">
    <citation type="submission" date="2023-07" db="EMBL/GenBank/DDBJ databases">
        <title>30 novel species of actinomycetes from the DSMZ collection.</title>
        <authorList>
            <person name="Nouioui I."/>
        </authorList>
    </citation>
    <scope>NUCLEOTIDE SEQUENCE [LARGE SCALE GENOMIC DNA]</scope>
    <source>
        <strain evidence="10">DSM 44399</strain>
    </source>
</reference>
<sequence length="329" mass="33947">MTSTAEAIAPEQHRSLALRLRHTDPSTYIVYVGFVLIFAVMALTLHGDGFLDKQNLLNILLQTAPITVMAVGSVFVLSTGEIDLSIGSVVALSALVSAVQLRDHGLLAGISAGLATGIVVGLVNGLLVTRLRLPSFLVTLGMMGLCAGLSQRITQLQAVPSIDVSFNGLFGSGSVAGVSTLILWSALFVVAGHYIYRHTRTGAHVLAAGDNVRAARVSGIRVDRIKVGVLVASGACAAVAGMLYTGRLHGATYTLGSSDLLTVIAAVVIGGTRLFGGKGTVFGALIGSLVLGMLNNGLILAGLTDAEQQIARGLIILIAVALTLREDKS</sequence>
<evidence type="ECO:0000256" key="4">
    <source>
        <dbReference type="ARBA" id="ARBA00022519"/>
    </source>
</evidence>